<dbReference type="VEuPathDB" id="ToxoDB:cyc_01570"/>
<dbReference type="Proteomes" id="UP000095192">
    <property type="component" value="Unassembled WGS sequence"/>
</dbReference>
<name>A0A1D3D326_9EIME</name>
<gene>
    <name evidence="2" type="ORF">cyc_01570</name>
</gene>
<evidence type="ECO:0000313" key="3">
    <source>
        <dbReference type="Proteomes" id="UP000095192"/>
    </source>
</evidence>
<feature type="compositionally biased region" description="Polar residues" evidence="1">
    <location>
        <begin position="801"/>
        <end position="820"/>
    </location>
</feature>
<feature type="region of interest" description="Disordered" evidence="1">
    <location>
        <begin position="794"/>
        <end position="820"/>
    </location>
</feature>
<keyword evidence="3" id="KW-1185">Reference proteome</keyword>
<feature type="compositionally biased region" description="Polar residues" evidence="1">
    <location>
        <begin position="76"/>
        <end position="100"/>
    </location>
</feature>
<sequence>MNGSTQEQQQRHLLQVQQSLLEKLQELNQQQQLLASSYSTATQQPISLRRETPSPVASYSWTLRRRPHSKRPSGTPPSWGTVKSNSAGNPSAASWTPSQSFSRTLAGGDLSAASRLLTNSVPLPLAPFPKAAQTAASRTTSVGRNSFASLSADNVALWCLRTFHRLRVFTSKYSPPFRACCPLLPATWAQHGVFGAPRRSSRHRQACSGTRALREASRCSSADYSSFEGTLSRRTPESFLTNGHAGGVLTVWREQQPQKQDIDRSARASGGASAQKQTQRHQHRPYKRECCLDAAAASVLHSGTAAAPSCYSFSHVLVVGGLLLVGGLCRQTHKGIICFFSVPPGDLQQAHKSLPPPPFPPPLAHPQSITPRALRGLTEGLQPSSVPRKDKDLNLLLEIQPEGRAVLNAAADKKAQWLVVLYSDGELGLLSFAAAVAAWQQQQLKRAAQGVPMSLLFAPLQRVSPPDALPNPHELCLIPAKCASSHACSHGQAAPAAAASWTTPAAAAHYRSKACACPGDQHYCTDNSSSRAPERKASSLSLSSSPCSSSTLNSAVRKPLHRSRTQHPSLFSRRDPYSYPRNGISMWESENFSRCRSLETSRCRSFPLAAAAKRPGSQEKQLLHQGETTARLARSAAVKAGQQLKDEWKNTWRAPHRPPGENIFIKSHSGSTQAARRFTISTPMSNWEPLKRNQRASGGTAAGGSAARVPAAHRPFHRASTVICNNIDSAAAAKRQQLEEKTLAACRRAANKLERRMKRLERISAHQIPAANTASEAAATCCTASALAATLRASPARGFSPPQSSSEQALETQSSCEFKR</sequence>
<organism evidence="2 3">
    <name type="scientific">Cyclospora cayetanensis</name>
    <dbReference type="NCBI Taxonomy" id="88456"/>
    <lineage>
        <taxon>Eukaryota</taxon>
        <taxon>Sar</taxon>
        <taxon>Alveolata</taxon>
        <taxon>Apicomplexa</taxon>
        <taxon>Conoidasida</taxon>
        <taxon>Coccidia</taxon>
        <taxon>Eucoccidiorida</taxon>
        <taxon>Eimeriorina</taxon>
        <taxon>Eimeriidae</taxon>
        <taxon>Cyclospora</taxon>
    </lineage>
</organism>
<dbReference type="AlphaFoldDB" id="A0A1D3D326"/>
<comment type="caution">
    <text evidence="2">The sequence shown here is derived from an EMBL/GenBank/DDBJ whole genome shotgun (WGS) entry which is preliminary data.</text>
</comment>
<dbReference type="VEuPathDB" id="ToxoDB:LOC34618559"/>
<proteinExistence type="predicted"/>
<feature type="region of interest" description="Disordered" evidence="1">
    <location>
        <begin position="535"/>
        <end position="575"/>
    </location>
</feature>
<feature type="compositionally biased region" description="Low complexity" evidence="1">
    <location>
        <begin position="538"/>
        <end position="554"/>
    </location>
</feature>
<feature type="region of interest" description="Disordered" evidence="1">
    <location>
        <begin position="253"/>
        <end position="285"/>
    </location>
</feature>
<protein>
    <submittedName>
        <fullName evidence="2">Uncharacterized protein</fullName>
    </submittedName>
</protein>
<evidence type="ECO:0000256" key="1">
    <source>
        <dbReference type="SAM" id="MobiDB-lite"/>
    </source>
</evidence>
<dbReference type="InParanoid" id="A0A1D3D326"/>
<accession>A0A1D3D326</accession>
<feature type="region of interest" description="Disordered" evidence="1">
    <location>
        <begin position="42"/>
        <end position="100"/>
    </location>
</feature>
<reference evidence="2 3" key="1">
    <citation type="journal article" date="2016" name="BMC Genomics">
        <title>Comparative genomics reveals Cyclospora cayetanensis possesses coccidia-like metabolism and invasion components but unique surface antigens.</title>
        <authorList>
            <person name="Liu S."/>
            <person name="Wang L."/>
            <person name="Zheng H."/>
            <person name="Xu Z."/>
            <person name="Roellig D.M."/>
            <person name="Li N."/>
            <person name="Frace M.A."/>
            <person name="Tang K."/>
            <person name="Arrowood M.J."/>
            <person name="Moss D.M."/>
            <person name="Zhang L."/>
            <person name="Feng Y."/>
            <person name="Xiao L."/>
        </authorList>
    </citation>
    <scope>NUCLEOTIDE SEQUENCE [LARGE SCALE GENOMIC DNA]</scope>
    <source>
        <strain evidence="2 3">CHN_HEN01</strain>
    </source>
</reference>
<evidence type="ECO:0000313" key="2">
    <source>
        <dbReference type="EMBL" id="OEH77859.1"/>
    </source>
</evidence>
<dbReference type="EMBL" id="JROU02000948">
    <property type="protein sequence ID" value="OEH77859.1"/>
    <property type="molecule type" value="Genomic_DNA"/>
</dbReference>